<evidence type="ECO:0000313" key="3">
    <source>
        <dbReference type="EMBL" id="KAK6543985.1"/>
    </source>
</evidence>
<evidence type="ECO:0000256" key="1">
    <source>
        <dbReference type="SAM" id="MobiDB-lite"/>
    </source>
</evidence>
<evidence type="ECO:0000313" key="4">
    <source>
        <dbReference type="Proteomes" id="UP001365542"/>
    </source>
</evidence>
<dbReference type="EMBL" id="JAVHJO010000001">
    <property type="protein sequence ID" value="KAK6543985.1"/>
    <property type="molecule type" value="Genomic_DNA"/>
</dbReference>
<protein>
    <submittedName>
        <fullName evidence="3">Uncharacterized protein</fullName>
    </submittedName>
</protein>
<feature type="region of interest" description="Disordered" evidence="1">
    <location>
        <begin position="582"/>
        <end position="610"/>
    </location>
</feature>
<comment type="caution">
    <text evidence="3">The sequence shown here is derived from an EMBL/GenBank/DDBJ whole genome shotgun (WGS) entry which is preliminary data.</text>
</comment>
<dbReference type="Proteomes" id="UP001365542">
    <property type="component" value="Unassembled WGS sequence"/>
</dbReference>
<gene>
    <name evidence="3" type="ORF">TWF694_000702</name>
</gene>
<evidence type="ECO:0000256" key="2">
    <source>
        <dbReference type="SAM" id="SignalP"/>
    </source>
</evidence>
<keyword evidence="2" id="KW-0732">Signal</keyword>
<accession>A0AAV9XPC9</accession>
<feature type="compositionally biased region" description="Basic and acidic residues" evidence="1">
    <location>
        <begin position="594"/>
        <end position="610"/>
    </location>
</feature>
<sequence length="610" mass="67963">MKSRLSTAGLLWACFILVQQTLAYHVNVKWVGVNPLDNHGLTNGDKIIYTQSGVPSCRTLRRPRHSNGLVEAVSVLNGFDQELIPAIGFWISPGCTGDPAVFVKWIAEPDAKIWELVDFNRLADADGDSMVGSYLSWRPILSNELLVGRRFENYRKPSGLKIGGYVIVDGDTDHPIRGAPFIGADAGSGPIVQYGIAREDMTEGQAVLEGLGVLLAINFPDANTPVLPSRSRTEIPTKFGIELELDENESSHQRLRLQDTSMPILRENYGGRLPGYEEPVPELIPRIVDDMLRGSQFFTQDEVPTGMGKFYTPTVKEGGTVADEFESWKDLEPPLHQNILDKFARNFGRNKAGYNRAYAYPGLGPAMQSAFKRLDVNPRGRMPETIGDVVLGPSFFADLFRGAPGSDPFVNMGLDPGELATAYRNQQNINFRNANQNVRNYLNQPNGPVPALPNLGDALASNQVSDLVGKRIFENLGRNYADFTNSNYQEDQERPRRLNQGSIPPVKRVYRKLQPLTQQVNVDPNGITVIQEEGVESVEDNEGPTSPHMIYEEDLLDSPIVDPLENLESEETNTRVQDILMSNWAPPNKQSTDWYHDPARDLEKDKNDLF</sequence>
<dbReference type="AlphaFoldDB" id="A0AAV9XPC9"/>
<keyword evidence="4" id="KW-1185">Reference proteome</keyword>
<organism evidence="3 4">
    <name type="scientific">Orbilia ellipsospora</name>
    <dbReference type="NCBI Taxonomy" id="2528407"/>
    <lineage>
        <taxon>Eukaryota</taxon>
        <taxon>Fungi</taxon>
        <taxon>Dikarya</taxon>
        <taxon>Ascomycota</taxon>
        <taxon>Pezizomycotina</taxon>
        <taxon>Orbiliomycetes</taxon>
        <taxon>Orbiliales</taxon>
        <taxon>Orbiliaceae</taxon>
        <taxon>Orbilia</taxon>
    </lineage>
</organism>
<feature type="signal peptide" evidence="2">
    <location>
        <begin position="1"/>
        <end position="23"/>
    </location>
</feature>
<reference evidence="3 4" key="1">
    <citation type="submission" date="2019-10" db="EMBL/GenBank/DDBJ databases">
        <authorList>
            <person name="Palmer J.M."/>
        </authorList>
    </citation>
    <scope>NUCLEOTIDE SEQUENCE [LARGE SCALE GENOMIC DNA]</scope>
    <source>
        <strain evidence="3 4">TWF694</strain>
    </source>
</reference>
<proteinExistence type="predicted"/>
<feature type="chain" id="PRO_5043497159" evidence="2">
    <location>
        <begin position="24"/>
        <end position="610"/>
    </location>
</feature>
<name>A0AAV9XPC9_9PEZI</name>